<accession>A0AA86XM41</accession>
<protein>
    <submittedName>
        <fullName evidence="1">Uncharacterized protein</fullName>
    </submittedName>
</protein>
<keyword evidence="2" id="KW-1185">Reference proteome</keyword>
<reference evidence="1 2" key="1">
    <citation type="journal article" date="2023" name="Nat. Microbiol.">
        <title>A compendium of viruses from methanogenic archaea reveals their diversity and adaptations to the gut environment.</title>
        <authorList>
            <person name="Medvedeva S."/>
            <person name="Borrel G."/>
            <person name="Krupovic M."/>
            <person name="Gribaldo S."/>
        </authorList>
    </citation>
    <scope>NUCLEOTIDE SEQUENCE [LARGE SCALE GENOMIC DNA]</scope>
</reference>
<gene>
    <name evidence="1" type="ORF">vir080_00070</name>
</gene>
<dbReference type="RefSeq" id="YP_013605406.1">
    <property type="nucleotide sequence ID" value="NC_133305.1"/>
</dbReference>
<sequence>MNGTVTHSIAENSFKIPRISNRLKFADKFKRNNENTVLSTKYAKVNYGDFLQKSIKLELFLNSTFNIESKREDLISFIINNNLLDIIKELPNNLEEYFDTLDLEIHLENKWNNKKWIVVKVFTKLDGESASNKLDLIEDKLFEKYQDDFLDNILLSVEFE</sequence>
<dbReference type="Proteomes" id="UP001302529">
    <property type="component" value="Segment"/>
</dbReference>
<name>A0AA86XM41_9CAUD</name>
<organism evidence="1 2">
    <name type="scientific">Caudoviricetes sp. vir080</name>
    <dbReference type="NCBI Taxonomy" id="3068353"/>
    <lineage>
        <taxon>Viruses</taxon>
        <taxon>Duplodnaviria</taxon>
        <taxon>Heunggongvirae</taxon>
        <taxon>Uroviricota</taxon>
        <taxon>Caudoviricetes</taxon>
    </lineage>
</organism>
<proteinExistence type="predicted"/>
<evidence type="ECO:0000313" key="1">
    <source>
        <dbReference type="EMBL" id="DBA35443.1"/>
    </source>
</evidence>
<dbReference type="EMBL" id="BK063677">
    <property type="protein sequence ID" value="DBA35443.1"/>
    <property type="molecule type" value="Genomic_DNA"/>
</dbReference>
<dbReference type="GeneID" id="300198779"/>
<evidence type="ECO:0000313" key="2">
    <source>
        <dbReference type="Proteomes" id="UP001302529"/>
    </source>
</evidence>